<keyword evidence="3" id="KW-1185">Reference proteome</keyword>
<reference evidence="2 3" key="1">
    <citation type="submission" date="2016-10" db="EMBL/GenBank/DDBJ databases">
        <authorList>
            <person name="de Groot N.N."/>
        </authorList>
    </citation>
    <scope>NUCLEOTIDE SEQUENCE [LARGE SCALE GENOMIC DNA]</scope>
    <source>
        <strain evidence="2 3">DSM 43067</strain>
    </source>
</reference>
<dbReference type="AlphaFoldDB" id="A0A1I5WLX7"/>
<dbReference type="EMBL" id="FOVH01000024">
    <property type="protein sequence ID" value="SFQ20785.1"/>
    <property type="molecule type" value="Genomic_DNA"/>
</dbReference>
<feature type="compositionally biased region" description="Basic and acidic residues" evidence="1">
    <location>
        <begin position="64"/>
        <end position="76"/>
    </location>
</feature>
<feature type="region of interest" description="Disordered" evidence="1">
    <location>
        <begin position="54"/>
        <end position="116"/>
    </location>
</feature>
<dbReference type="Proteomes" id="UP000183413">
    <property type="component" value="Unassembled WGS sequence"/>
</dbReference>
<feature type="region of interest" description="Disordered" evidence="1">
    <location>
        <begin position="325"/>
        <end position="361"/>
    </location>
</feature>
<evidence type="ECO:0000313" key="3">
    <source>
        <dbReference type="Proteomes" id="UP000183413"/>
    </source>
</evidence>
<feature type="compositionally biased region" description="Basic residues" evidence="1">
    <location>
        <begin position="336"/>
        <end position="347"/>
    </location>
</feature>
<organism evidence="2 3">
    <name type="scientific">Actinomadura madurae</name>
    <dbReference type="NCBI Taxonomy" id="1993"/>
    <lineage>
        <taxon>Bacteria</taxon>
        <taxon>Bacillati</taxon>
        <taxon>Actinomycetota</taxon>
        <taxon>Actinomycetes</taxon>
        <taxon>Streptosporangiales</taxon>
        <taxon>Thermomonosporaceae</taxon>
        <taxon>Actinomadura</taxon>
    </lineage>
</organism>
<evidence type="ECO:0000313" key="2">
    <source>
        <dbReference type="EMBL" id="SFQ20785.1"/>
    </source>
</evidence>
<feature type="region of interest" description="Disordered" evidence="1">
    <location>
        <begin position="135"/>
        <end position="184"/>
    </location>
</feature>
<proteinExistence type="predicted"/>
<sequence>MPPSFRWTYLYLYARRPSISAAWPFSLRLATPPPLHALNRCGLALRDEPLMLLPPLKPFPPGPESRRGRSDHERGHLRLIKIRPGHKLRDDPGQPPGRNGEHRSEQGNPAPQPRSLRPHLVRALAILRRDVLKSTLNHSNHTSRRWERPVTGRHPPTNLNAQECRATQPPAPRTPNTGSARGHVDASLLDGERCVRCAPRRAPMARPIPPLTRVSAQLPKVPDERGERLTGESQMAAIGILAVPHLNYARKSATSTHSPPWSPPWSVPLVLLRHTGAFPPSLALVYLRCKRCPSRGTRPTSSWMHTRADRPALRCGRPAVLLRRQGPCRRPSPRIGGRHRPRHHRGPRRVDNRPRRVRSMR</sequence>
<accession>A0A1I5WLX7</accession>
<name>A0A1I5WLX7_9ACTN</name>
<feature type="compositionally biased region" description="Basic residues" evidence="1">
    <location>
        <begin position="77"/>
        <end position="86"/>
    </location>
</feature>
<evidence type="ECO:0000256" key="1">
    <source>
        <dbReference type="SAM" id="MobiDB-lite"/>
    </source>
</evidence>
<protein>
    <submittedName>
        <fullName evidence="2">Uncharacterized protein</fullName>
    </submittedName>
</protein>
<gene>
    <name evidence="2" type="ORF">SAMN04489713_12434</name>
</gene>
<dbReference type="InParanoid" id="A0A1I5WLX7"/>